<sequence>MAKLQDKVVVITGGISGIGKASAELFASEGAKLVLVDLDETKGKEVVSELEDKGHDAIFVQADVTSEEDAKNVFSKAVEKHGQIDVLFNNAGIGASKPTHEVSFEEYRKTVNVDLDGVFLFAQNAIKQMRNQPNGGVIVNTASMYGWIGAPGSAAYNAAKGGVVNLTRSLGVEYASENIRVNALCPGYIDTPIIPEEMKAPLRQATPMGRLGLSEEMAKAALFLASDDSSFMTGQSLIVDGGFTAQ</sequence>
<evidence type="ECO:0000256" key="1">
    <source>
        <dbReference type="ARBA" id="ARBA00006484"/>
    </source>
</evidence>
<name>A0A1G9BL80_9BACL</name>
<evidence type="ECO:0000313" key="3">
    <source>
        <dbReference type="EMBL" id="SDK40217.1"/>
    </source>
</evidence>
<dbReference type="PRINTS" id="PR00081">
    <property type="entry name" value="GDHRDH"/>
</dbReference>
<dbReference type="GO" id="GO:0008206">
    <property type="term" value="P:bile acid metabolic process"/>
    <property type="evidence" value="ECO:0007669"/>
    <property type="project" value="UniProtKB-ARBA"/>
</dbReference>
<keyword evidence="2" id="KW-0560">Oxidoreductase</keyword>
<evidence type="ECO:0000313" key="4">
    <source>
        <dbReference type="Proteomes" id="UP000199008"/>
    </source>
</evidence>
<dbReference type="SUPFAM" id="SSF51735">
    <property type="entry name" value="NAD(P)-binding Rossmann-fold domains"/>
    <property type="match status" value="1"/>
</dbReference>
<dbReference type="FunFam" id="3.40.50.720:FF:000084">
    <property type="entry name" value="Short-chain dehydrogenase reductase"/>
    <property type="match status" value="1"/>
</dbReference>
<dbReference type="PANTHER" id="PTHR24321:SF8">
    <property type="entry name" value="ESTRADIOL 17-BETA-DEHYDROGENASE 8-RELATED"/>
    <property type="match status" value="1"/>
</dbReference>
<dbReference type="OrthoDB" id="9803333at2"/>
<dbReference type="Gene3D" id="3.40.50.720">
    <property type="entry name" value="NAD(P)-binding Rossmann-like Domain"/>
    <property type="match status" value="1"/>
</dbReference>
<dbReference type="RefSeq" id="WP_092984383.1">
    <property type="nucleotide sequence ID" value="NZ_FNFY01000003.1"/>
</dbReference>
<dbReference type="CDD" id="cd05233">
    <property type="entry name" value="SDR_c"/>
    <property type="match status" value="1"/>
</dbReference>
<protein>
    <submittedName>
        <fullName evidence="3">NAD(P)-dependent dehydrogenase, short-chain alcohol dehydrogenase family</fullName>
    </submittedName>
</protein>
<dbReference type="PRINTS" id="PR00080">
    <property type="entry name" value="SDRFAMILY"/>
</dbReference>
<dbReference type="Proteomes" id="UP000199008">
    <property type="component" value="Unassembled WGS sequence"/>
</dbReference>
<comment type="similarity">
    <text evidence="1">Belongs to the short-chain dehydrogenases/reductases (SDR) family.</text>
</comment>
<keyword evidence="4" id="KW-1185">Reference proteome</keyword>
<dbReference type="AlphaFoldDB" id="A0A1G9BL80"/>
<dbReference type="Pfam" id="PF13561">
    <property type="entry name" value="adh_short_C2"/>
    <property type="match status" value="1"/>
</dbReference>
<dbReference type="InterPro" id="IPR020904">
    <property type="entry name" value="Sc_DH/Rdtase_CS"/>
</dbReference>
<dbReference type="PANTHER" id="PTHR24321">
    <property type="entry name" value="DEHYDROGENASES, SHORT CHAIN"/>
    <property type="match status" value="1"/>
</dbReference>
<dbReference type="InterPro" id="IPR002347">
    <property type="entry name" value="SDR_fam"/>
</dbReference>
<accession>A0A1G9BL80</accession>
<gene>
    <name evidence="3" type="ORF">SAMN05216216_10323</name>
</gene>
<reference evidence="4" key="1">
    <citation type="submission" date="2016-10" db="EMBL/GenBank/DDBJ databases">
        <authorList>
            <person name="Varghese N."/>
            <person name="Submissions S."/>
        </authorList>
    </citation>
    <scope>NUCLEOTIDE SEQUENCE [LARGE SCALE GENOMIC DNA]</scope>
    <source>
        <strain evidence="4">CGMCC 1.8895</strain>
    </source>
</reference>
<proteinExistence type="inferred from homology"/>
<evidence type="ECO:0000256" key="2">
    <source>
        <dbReference type="ARBA" id="ARBA00023002"/>
    </source>
</evidence>
<dbReference type="GO" id="GO:0016491">
    <property type="term" value="F:oxidoreductase activity"/>
    <property type="evidence" value="ECO:0007669"/>
    <property type="project" value="UniProtKB-KW"/>
</dbReference>
<dbReference type="InterPro" id="IPR036291">
    <property type="entry name" value="NAD(P)-bd_dom_sf"/>
</dbReference>
<dbReference type="PROSITE" id="PS00061">
    <property type="entry name" value="ADH_SHORT"/>
    <property type="match status" value="1"/>
</dbReference>
<dbReference type="EMBL" id="FNFY01000003">
    <property type="protein sequence ID" value="SDK40217.1"/>
    <property type="molecule type" value="Genomic_DNA"/>
</dbReference>
<dbReference type="NCBIfam" id="NF005559">
    <property type="entry name" value="PRK07231.1"/>
    <property type="match status" value="1"/>
</dbReference>
<dbReference type="STRING" id="576118.SAMN05216216_10323"/>
<organism evidence="3 4">
    <name type="scientific">Lacicoccus qingdaonensis</name>
    <dbReference type="NCBI Taxonomy" id="576118"/>
    <lineage>
        <taxon>Bacteria</taxon>
        <taxon>Bacillati</taxon>
        <taxon>Bacillota</taxon>
        <taxon>Bacilli</taxon>
        <taxon>Bacillales</taxon>
        <taxon>Salinicoccaceae</taxon>
        <taxon>Lacicoccus</taxon>
    </lineage>
</organism>